<dbReference type="InterPro" id="IPR051209">
    <property type="entry name" value="FAD-bind_Monooxygenase_sf"/>
</dbReference>
<organism evidence="3 4">
    <name type="scientific">Phialemonium atrogriseum</name>
    <dbReference type="NCBI Taxonomy" id="1093897"/>
    <lineage>
        <taxon>Eukaryota</taxon>
        <taxon>Fungi</taxon>
        <taxon>Dikarya</taxon>
        <taxon>Ascomycota</taxon>
        <taxon>Pezizomycotina</taxon>
        <taxon>Sordariomycetes</taxon>
        <taxon>Sordariomycetidae</taxon>
        <taxon>Cephalothecales</taxon>
        <taxon>Cephalothecaceae</taxon>
        <taxon>Phialemonium</taxon>
    </lineage>
</organism>
<dbReference type="PANTHER" id="PTHR42877:SF5">
    <property type="entry name" value="L-ORNITHINE N(5)-MONOOXYGENASE-RELATED"/>
    <property type="match status" value="1"/>
</dbReference>
<sequence>MATGKRLLLLPHDRQWCPQETEDPRRHIRVHPERCPSPVPDILKLDYEPGCKRRVNTNTYLECLHSPNMHLAKELVVKIEDKRVVTDTGAQHDADVFIYATSFATQKWLYPLQIKGASGRDIQQVWAQAGGAEAHKGTVVADFPNFFILYGPNAGTGQHSVVFHSECQINYSCRLLRPVLKGSLPADSIEATPEAQKRDLAWSWWMDPETRKNTFIYPDPMYKYWLRTIFPTWTDFEIRRRPSRHASPFKTAVGTLLSLGVLAVAIASLADKTKALALWRPFRPNTTNSCCPKECAAPSASQPFSNLFQKKLWTPGKGYGAAIAFAVLFGFFSGGYASLISSVIAQISPLPEIGFRTALVFLVAAAAARHRRRLTKPTLRIHMRTIITQASTASTRLTWPSTKSLRRSSPGRGAPAAAEDRSILYRRIVVWLVSNIEEGERHLRRPFARTGELVHVRPNEMASA</sequence>
<name>A0AAJ0BT35_9PEZI</name>
<feature type="transmembrane region" description="Helical" evidence="2">
    <location>
        <begin position="249"/>
        <end position="270"/>
    </location>
</feature>
<dbReference type="Proteomes" id="UP001244011">
    <property type="component" value="Unassembled WGS sequence"/>
</dbReference>
<reference evidence="3" key="1">
    <citation type="submission" date="2023-06" db="EMBL/GenBank/DDBJ databases">
        <title>Genome-scale phylogeny and comparative genomics of the fungal order Sordariales.</title>
        <authorList>
            <consortium name="Lawrence Berkeley National Laboratory"/>
            <person name="Hensen N."/>
            <person name="Bonometti L."/>
            <person name="Westerberg I."/>
            <person name="Brannstrom I.O."/>
            <person name="Guillou S."/>
            <person name="Cros-Aarteil S."/>
            <person name="Calhoun S."/>
            <person name="Haridas S."/>
            <person name="Kuo A."/>
            <person name="Mondo S."/>
            <person name="Pangilinan J."/>
            <person name="Riley R."/>
            <person name="Labutti K."/>
            <person name="Andreopoulos B."/>
            <person name="Lipzen A."/>
            <person name="Chen C."/>
            <person name="Yanf M."/>
            <person name="Daum C."/>
            <person name="Ng V."/>
            <person name="Clum A."/>
            <person name="Steindorff A."/>
            <person name="Ohm R."/>
            <person name="Martin F."/>
            <person name="Silar P."/>
            <person name="Natvig D."/>
            <person name="Lalanne C."/>
            <person name="Gautier V."/>
            <person name="Ament-Velasquez S.L."/>
            <person name="Kruys A."/>
            <person name="Hutchinson M.I."/>
            <person name="Powell A.J."/>
            <person name="Barry K."/>
            <person name="Miller A.N."/>
            <person name="Grigoriev I.V."/>
            <person name="Debuchy R."/>
            <person name="Gladieux P."/>
            <person name="Thoren M.H."/>
            <person name="Johannesson H."/>
        </authorList>
    </citation>
    <scope>NUCLEOTIDE SEQUENCE</scope>
    <source>
        <strain evidence="3">8032-3</strain>
    </source>
</reference>
<dbReference type="RefSeq" id="XP_060280216.1">
    <property type="nucleotide sequence ID" value="XM_060426231.1"/>
</dbReference>
<dbReference type="Gene3D" id="3.50.50.60">
    <property type="entry name" value="FAD/NAD(P)-binding domain"/>
    <property type="match status" value="1"/>
</dbReference>
<keyword evidence="2" id="KW-0472">Membrane</keyword>
<dbReference type="PANTHER" id="PTHR42877">
    <property type="entry name" value="L-ORNITHINE N(5)-MONOOXYGENASE-RELATED"/>
    <property type="match status" value="1"/>
</dbReference>
<feature type="transmembrane region" description="Helical" evidence="2">
    <location>
        <begin position="319"/>
        <end position="347"/>
    </location>
</feature>
<dbReference type="AlphaFoldDB" id="A0AAJ0BT35"/>
<keyword evidence="4" id="KW-1185">Reference proteome</keyword>
<evidence type="ECO:0000256" key="2">
    <source>
        <dbReference type="SAM" id="Phobius"/>
    </source>
</evidence>
<dbReference type="SUPFAM" id="SSF51905">
    <property type="entry name" value="FAD/NAD(P)-binding domain"/>
    <property type="match status" value="1"/>
</dbReference>
<evidence type="ECO:0000256" key="1">
    <source>
        <dbReference type="ARBA" id="ARBA00010139"/>
    </source>
</evidence>
<evidence type="ECO:0000313" key="3">
    <source>
        <dbReference type="EMBL" id="KAK1764003.1"/>
    </source>
</evidence>
<proteinExistence type="inferred from homology"/>
<keyword evidence="2" id="KW-1133">Transmembrane helix</keyword>
<dbReference type="EMBL" id="MU839023">
    <property type="protein sequence ID" value="KAK1764003.1"/>
    <property type="molecule type" value="Genomic_DNA"/>
</dbReference>
<accession>A0AAJ0BT35</accession>
<dbReference type="GeneID" id="85309418"/>
<comment type="similarity">
    <text evidence="1">Belongs to the FAD-binding monooxygenase family.</text>
</comment>
<keyword evidence="2" id="KW-0812">Transmembrane</keyword>
<dbReference type="InterPro" id="IPR036188">
    <property type="entry name" value="FAD/NAD-bd_sf"/>
</dbReference>
<feature type="transmembrane region" description="Helical" evidence="2">
    <location>
        <begin position="353"/>
        <end position="370"/>
    </location>
</feature>
<gene>
    <name evidence="3" type="ORF">QBC33DRAFT_518173</name>
</gene>
<protein>
    <submittedName>
        <fullName evidence="3">Uncharacterized protein</fullName>
    </submittedName>
</protein>
<comment type="caution">
    <text evidence="3">The sequence shown here is derived from an EMBL/GenBank/DDBJ whole genome shotgun (WGS) entry which is preliminary data.</text>
</comment>
<evidence type="ECO:0000313" key="4">
    <source>
        <dbReference type="Proteomes" id="UP001244011"/>
    </source>
</evidence>